<feature type="compositionally biased region" description="Pro residues" evidence="1">
    <location>
        <begin position="91"/>
        <end position="100"/>
    </location>
</feature>
<feature type="region of interest" description="Disordered" evidence="1">
    <location>
        <begin position="1"/>
        <end position="104"/>
    </location>
</feature>
<evidence type="ECO:0000313" key="2">
    <source>
        <dbReference type="EMBL" id="KAF2313667.1"/>
    </source>
</evidence>
<reference evidence="2 3" key="1">
    <citation type="journal article" date="2020" name="Mol. Plant">
        <title>The Chromosome-Based Rubber Tree Genome Provides New Insights into Spurge Genome Evolution and Rubber Biosynthesis.</title>
        <authorList>
            <person name="Liu J."/>
            <person name="Shi C."/>
            <person name="Shi C.C."/>
            <person name="Li W."/>
            <person name="Zhang Q.J."/>
            <person name="Zhang Y."/>
            <person name="Li K."/>
            <person name="Lu H.F."/>
            <person name="Shi C."/>
            <person name="Zhu S.T."/>
            <person name="Xiao Z.Y."/>
            <person name="Nan H."/>
            <person name="Yue Y."/>
            <person name="Zhu X.G."/>
            <person name="Wu Y."/>
            <person name="Hong X.N."/>
            <person name="Fan G.Y."/>
            <person name="Tong Y."/>
            <person name="Zhang D."/>
            <person name="Mao C.L."/>
            <person name="Liu Y.L."/>
            <person name="Hao S.J."/>
            <person name="Liu W.Q."/>
            <person name="Lv M.Q."/>
            <person name="Zhang H.B."/>
            <person name="Liu Y."/>
            <person name="Hu-Tang G.R."/>
            <person name="Wang J.P."/>
            <person name="Wang J.H."/>
            <person name="Sun Y.H."/>
            <person name="Ni S.B."/>
            <person name="Chen W.B."/>
            <person name="Zhang X.C."/>
            <person name="Jiao Y.N."/>
            <person name="Eichler E.E."/>
            <person name="Li G.H."/>
            <person name="Liu X."/>
            <person name="Gao L.Z."/>
        </authorList>
    </citation>
    <scope>NUCLEOTIDE SEQUENCE [LARGE SCALE GENOMIC DNA]</scope>
    <source>
        <strain evidence="3">cv. GT1</strain>
        <tissue evidence="2">Leaf</tissue>
    </source>
</reference>
<protein>
    <submittedName>
        <fullName evidence="2">Uncharacterized protein</fullName>
    </submittedName>
</protein>
<feature type="compositionally biased region" description="Polar residues" evidence="1">
    <location>
        <begin position="49"/>
        <end position="58"/>
    </location>
</feature>
<accession>A0A6A6ML15</accession>
<keyword evidence="3" id="KW-1185">Reference proteome</keyword>
<dbReference type="PANTHER" id="PTHR33673">
    <property type="entry name" value="SUPPRESSOR SRP40-LIKE PROTEIN"/>
    <property type="match status" value="1"/>
</dbReference>
<dbReference type="EMBL" id="JAAGAX010000005">
    <property type="protein sequence ID" value="KAF2313667.1"/>
    <property type="molecule type" value="Genomic_DNA"/>
</dbReference>
<sequence>MSEDSKVTEEKPVKAVEPELPPDNTKAVPEETEKKISQEKASSAEDLRNSSSSTQSFQFPVFEAHAKGSDSVKVVKEKQPSKKQTKQEPHPQTPGTPPKPHGSSWFSCFSCCSRGC</sequence>
<proteinExistence type="predicted"/>
<organism evidence="2 3">
    <name type="scientific">Hevea brasiliensis</name>
    <name type="common">Para rubber tree</name>
    <name type="synonym">Siphonia brasiliensis</name>
    <dbReference type="NCBI Taxonomy" id="3981"/>
    <lineage>
        <taxon>Eukaryota</taxon>
        <taxon>Viridiplantae</taxon>
        <taxon>Streptophyta</taxon>
        <taxon>Embryophyta</taxon>
        <taxon>Tracheophyta</taxon>
        <taxon>Spermatophyta</taxon>
        <taxon>Magnoliopsida</taxon>
        <taxon>eudicotyledons</taxon>
        <taxon>Gunneridae</taxon>
        <taxon>Pentapetalae</taxon>
        <taxon>rosids</taxon>
        <taxon>fabids</taxon>
        <taxon>Malpighiales</taxon>
        <taxon>Euphorbiaceae</taxon>
        <taxon>Crotonoideae</taxon>
        <taxon>Micrandreae</taxon>
        <taxon>Hevea</taxon>
    </lineage>
</organism>
<dbReference type="AlphaFoldDB" id="A0A6A6ML15"/>
<name>A0A6A6ML15_HEVBR</name>
<evidence type="ECO:0000313" key="3">
    <source>
        <dbReference type="Proteomes" id="UP000467840"/>
    </source>
</evidence>
<comment type="caution">
    <text evidence="2">The sequence shown here is derived from an EMBL/GenBank/DDBJ whole genome shotgun (WGS) entry which is preliminary data.</text>
</comment>
<feature type="compositionally biased region" description="Basic and acidic residues" evidence="1">
    <location>
        <begin position="28"/>
        <end position="48"/>
    </location>
</feature>
<evidence type="ECO:0000256" key="1">
    <source>
        <dbReference type="SAM" id="MobiDB-lite"/>
    </source>
</evidence>
<feature type="compositionally biased region" description="Basic and acidic residues" evidence="1">
    <location>
        <begin position="1"/>
        <end position="17"/>
    </location>
</feature>
<dbReference type="Proteomes" id="UP000467840">
    <property type="component" value="Chromosome 15"/>
</dbReference>
<gene>
    <name evidence="2" type="ORF">GH714_012648</name>
</gene>
<feature type="compositionally biased region" description="Basic and acidic residues" evidence="1">
    <location>
        <begin position="64"/>
        <end position="89"/>
    </location>
</feature>
<dbReference type="PANTHER" id="PTHR33673:SF36">
    <property type="entry name" value="MYB-LIKE PROTEIN Q"/>
    <property type="match status" value="1"/>
</dbReference>